<dbReference type="GO" id="GO:0005829">
    <property type="term" value="C:cytosol"/>
    <property type="evidence" value="ECO:0007669"/>
    <property type="project" value="TreeGrafter"/>
</dbReference>
<dbReference type="Proteomes" id="UP000271678">
    <property type="component" value="Unassembled WGS sequence"/>
</dbReference>
<dbReference type="GO" id="GO:0016787">
    <property type="term" value="F:hydrolase activity"/>
    <property type="evidence" value="ECO:0007669"/>
    <property type="project" value="UniProtKB-KW"/>
</dbReference>
<dbReference type="Pfam" id="PF13361">
    <property type="entry name" value="UvrD_C"/>
    <property type="match status" value="1"/>
</dbReference>
<keyword evidence="1" id="KW-0547">Nucleotide-binding</keyword>
<evidence type="ECO:0000259" key="6">
    <source>
        <dbReference type="Pfam" id="PF13361"/>
    </source>
</evidence>
<dbReference type="GO" id="GO:0005524">
    <property type="term" value="F:ATP binding"/>
    <property type="evidence" value="ECO:0007669"/>
    <property type="project" value="UniProtKB-KW"/>
</dbReference>
<evidence type="ECO:0000256" key="5">
    <source>
        <dbReference type="SAM" id="MobiDB-lite"/>
    </source>
</evidence>
<dbReference type="InterPro" id="IPR027417">
    <property type="entry name" value="P-loop_NTPase"/>
</dbReference>
<evidence type="ECO:0000256" key="3">
    <source>
        <dbReference type="ARBA" id="ARBA00022806"/>
    </source>
</evidence>
<gene>
    <name evidence="7" type="ORF">EFY87_03600</name>
</gene>
<reference evidence="7 8" key="1">
    <citation type="submission" date="2018-11" db="EMBL/GenBank/DDBJ databases">
        <title>Draft genome of Simplicispira Flexivirga sp. BO-16.</title>
        <authorList>
            <person name="Im W.T."/>
        </authorList>
    </citation>
    <scope>NUCLEOTIDE SEQUENCE [LARGE SCALE GENOMIC DNA]</scope>
    <source>
        <strain evidence="7 8">BO-16</strain>
    </source>
</reference>
<dbReference type="PANTHER" id="PTHR11070:SF63">
    <property type="entry name" value="DNA HELICASE IV"/>
    <property type="match status" value="1"/>
</dbReference>
<sequence length="240" mass="26590">MAGEFVAKNPAQLEKQVSSVQRENPPTLQATAVGTGEEYPAALEDYLTGLSQHHAGDAKPASVFVLGRYRHTLKPVADLCDRSWPHLTVTADTIHKSKGKEADYVVILDLISGAAYSFPSSINEDPLLSLAQPGADSFPDAEERRLFYVALTRARKAVLLLTTKSRESTFLTELFNDKKVTIHNRAGETDNPIPCRDCRVNPVVLKFGTHGEFYGCVTRPTCNGKYQTWEIEQLRESTRP</sequence>
<dbReference type="PANTHER" id="PTHR11070">
    <property type="entry name" value="UVRD / RECB / PCRA DNA HELICASE FAMILY MEMBER"/>
    <property type="match status" value="1"/>
</dbReference>
<dbReference type="InterPro" id="IPR014017">
    <property type="entry name" value="DNA_helicase_UvrD-like_C"/>
</dbReference>
<name>A0A3M9MHE7_9MICO</name>
<organism evidence="7 8">
    <name type="scientific">Flexivirga caeni</name>
    <dbReference type="NCBI Taxonomy" id="2294115"/>
    <lineage>
        <taxon>Bacteria</taxon>
        <taxon>Bacillati</taxon>
        <taxon>Actinomycetota</taxon>
        <taxon>Actinomycetes</taxon>
        <taxon>Micrococcales</taxon>
        <taxon>Dermacoccaceae</taxon>
        <taxon>Flexivirga</taxon>
    </lineage>
</organism>
<feature type="compositionally biased region" description="Polar residues" evidence="5">
    <location>
        <begin position="15"/>
        <end position="26"/>
    </location>
</feature>
<keyword evidence="4" id="KW-0067">ATP-binding</keyword>
<dbReference type="InterPro" id="IPR000212">
    <property type="entry name" value="DNA_helicase_UvrD/REP"/>
</dbReference>
<dbReference type="GO" id="GO:0043138">
    <property type="term" value="F:3'-5' DNA helicase activity"/>
    <property type="evidence" value="ECO:0007669"/>
    <property type="project" value="TreeGrafter"/>
</dbReference>
<evidence type="ECO:0000313" key="7">
    <source>
        <dbReference type="EMBL" id="RNI24946.1"/>
    </source>
</evidence>
<evidence type="ECO:0000256" key="4">
    <source>
        <dbReference type="ARBA" id="ARBA00022840"/>
    </source>
</evidence>
<evidence type="ECO:0000256" key="1">
    <source>
        <dbReference type="ARBA" id="ARBA00022741"/>
    </source>
</evidence>
<feature type="domain" description="UvrD-like helicase C-terminal" evidence="6">
    <location>
        <begin position="92"/>
        <end position="163"/>
    </location>
</feature>
<dbReference type="EMBL" id="RJJQ01000002">
    <property type="protein sequence ID" value="RNI24946.1"/>
    <property type="molecule type" value="Genomic_DNA"/>
</dbReference>
<accession>A0A3M9MHE7</accession>
<keyword evidence="8" id="KW-1185">Reference proteome</keyword>
<evidence type="ECO:0000313" key="8">
    <source>
        <dbReference type="Proteomes" id="UP000271678"/>
    </source>
</evidence>
<dbReference type="GO" id="GO:0000725">
    <property type="term" value="P:recombinational repair"/>
    <property type="evidence" value="ECO:0007669"/>
    <property type="project" value="TreeGrafter"/>
</dbReference>
<protein>
    <recommendedName>
        <fullName evidence="6">UvrD-like helicase C-terminal domain-containing protein</fullName>
    </recommendedName>
</protein>
<evidence type="ECO:0000256" key="2">
    <source>
        <dbReference type="ARBA" id="ARBA00022801"/>
    </source>
</evidence>
<proteinExistence type="predicted"/>
<feature type="region of interest" description="Disordered" evidence="5">
    <location>
        <begin position="1"/>
        <end position="26"/>
    </location>
</feature>
<dbReference type="AlphaFoldDB" id="A0A3M9MHE7"/>
<keyword evidence="3" id="KW-0347">Helicase</keyword>
<dbReference type="SUPFAM" id="SSF52540">
    <property type="entry name" value="P-loop containing nucleoside triphosphate hydrolases"/>
    <property type="match status" value="1"/>
</dbReference>
<dbReference type="Gene3D" id="3.40.50.300">
    <property type="entry name" value="P-loop containing nucleotide triphosphate hydrolases"/>
    <property type="match status" value="1"/>
</dbReference>
<comment type="caution">
    <text evidence="7">The sequence shown here is derived from an EMBL/GenBank/DDBJ whole genome shotgun (WGS) entry which is preliminary data.</text>
</comment>
<keyword evidence="2" id="KW-0378">Hydrolase</keyword>
<dbReference type="GO" id="GO:0003677">
    <property type="term" value="F:DNA binding"/>
    <property type="evidence" value="ECO:0007669"/>
    <property type="project" value="InterPro"/>
</dbReference>